<dbReference type="AlphaFoldDB" id="A0A552V414"/>
<evidence type="ECO:0000313" key="3">
    <source>
        <dbReference type="Proteomes" id="UP000320643"/>
    </source>
</evidence>
<proteinExistence type="predicted"/>
<dbReference type="EMBL" id="VJVZ01000004">
    <property type="protein sequence ID" value="TRW25187.1"/>
    <property type="molecule type" value="Genomic_DNA"/>
</dbReference>
<reference evidence="2 3" key="1">
    <citation type="submission" date="2019-07" db="EMBL/GenBank/DDBJ databases">
        <title>Flavobacterium sp. nov., isolated from glacier ice.</title>
        <authorList>
            <person name="Liu Q."/>
            <person name="Xin Y.-H."/>
        </authorList>
    </citation>
    <scope>NUCLEOTIDE SEQUENCE [LARGE SCALE GENOMIC DNA]</scope>
    <source>
        <strain evidence="2 3">ZT4R6</strain>
    </source>
</reference>
<protein>
    <recommendedName>
        <fullName evidence="4">Lipoprotein</fullName>
    </recommendedName>
</protein>
<keyword evidence="1" id="KW-0732">Signal</keyword>
<organism evidence="2 3">
    <name type="scientific">Flavobacterium zepuense</name>
    <dbReference type="NCBI Taxonomy" id="2593302"/>
    <lineage>
        <taxon>Bacteria</taxon>
        <taxon>Pseudomonadati</taxon>
        <taxon>Bacteroidota</taxon>
        <taxon>Flavobacteriia</taxon>
        <taxon>Flavobacteriales</taxon>
        <taxon>Flavobacteriaceae</taxon>
        <taxon>Flavobacterium</taxon>
    </lineage>
</organism>
<dbReference type="PROSITE" id="PS51257">
    <property type="entry name" value="PROKAR_LIPOPROTEIN"/>
    <property type="match status" value="1"/>
</dbReference>
<comment type="caution">
    <text evidence="2">The sequence shown here is derived from an EMBL/GenBank/DDBJ whole genome shotgun (WGS) entry which is preliminary data.</text>
</comment>
<evidence type="ECO:0008006" key="4">
    <source>
        <dbReference type="Google" id="ProtNLM"/>
    </source>
</evidence>
<sequence length="237" mass="24939">MKTLLAPGLCLALLFASCTTDSTDDALYNTSNTPQAAEVTPFFLRIGSGPANANNVYDYTGELYNEILDDAIANSTGTGVSNVVTDVNTAATSNSAFTAISLGYTGITTTTVSWVISNSSNDQTIINSTGASTRGKQELSDFVDLMEALPNRTYDEGYDAIAAFEHDIINDSTLNSLDKRIILSATSIARYSLYRTFNNGGDKSWTKHKTGVYGGITGADASTAKGVTTGVSSSLAQ</sequence>
<feature type="chain" id="PRO_5021870244" description="Lipoprotein" evidence="1">
    <location>
        <begin position="23"/>
        <end position="237"/>
    </location>
</feature>
<gene>
    <name evidence="2" type="ORF">FMM05_07730</name>
</gene>
<name>A0A552V414_9FLAO</name>
<keyword evidence="3" id="KW-1185">Reference proteome</keyword>
<dbReference type="OrthoDB" id="646079at2"/>
<evidence type="ECO:0000256" key="1">
    <source>
        <dbReference type="SAM" id="SignalP"/>
    </source>
</evidence>
<evidence type="ECO:0000313" key="2">
    <source>
        <dbReference type="EMBL" id="TRW25187.1"/>
    </source>
</evidence>
<feature type="signal peptide" evidence="1">
    <location>
        <begin position="1"/>
        <end position="22"/>
    </location>
</feature>
<dbReference type="RefSeq" id="WP_143372769.1">
    <property type="nucleotide sequence ID" value="NZ_VJVZ01000004.1"/>
</dbReference>
<dbReference type="Proteomes" id="UP000320643">
    <property type="component" value="Unassembled WGS sequence"/>
</dbReference>
<accession>A0A552V414</accession>